<reference evidence="2" key="1">
    <citation type="submission" date="2018-11" db="EMBL/GenBank/DDBJ databases">
        <authorList>
            <consortium name="Pathogen Informatics"/>
        </authorList>
    </citation>
    <scope>NUCLEOTIDE SEQUENCE</scope>
</reference>
<organism evidence="2 3">
    <name type="scientific">Protopolystoma xenopodis</name>
    <dbReference type="NCBI Taxonomy" id="117903"/>
    <lineage>
        <taxon>Eukaryota</taxon>
        <taxon>Metazoa</taxon>
        <taxon>Spiralia</taxon>
        <taxon>Lophotrochozoa</taxon>
        <taxon>Platyhelminthes</taxon>
        <taxon>Monogenea</taxon>
        <taxon>Polyopisthocotylea</taxon>
        <taxon>Polystomatidea</taxon>
        <taxon>Polystomatidae</taxon>
        <taxon>Protopolystoma</taxon>
    </lineage>
</organism>
<comment type="caution">
    <text evidence="2">The sequence shown here is derived from an EMBL/GenBank/DDBJ whole genome shotgun (WGS) entry which is preliminary data.</text>
</comment>
<protein>
    <recommendedName>
        <fullName evidence="1">Nuclear condensin complex subunit 3 C-terminal domain-containing protein</fullName>
    </recommendedName>
</protein>
<dbReference type="EMBL" id="CAAALY010091920">
    <property type="protein sequence ID" value="VEL28044.1"/>
    <property type="molecule type" value="Genomic_DNA"/>
</dbReference>
<evidence type="ECO:0000313" key="3">
    <source>
        <dbReference type="Proteomes" id="UP000784294"/>
    </source>
</evidence>
<sequence>MSADLPVIRTGLAAFFTDFICASSSNQLALAEAVLPSLTTLIRAPATSPLSEVDASMLSGLLVRLTDSVHLTNGARSSTCIKKPLPSPNVGNIIVTYYESMNWLAFFSNHVYSSFKCNISPG</sequence>
<dbReference type="Proteomes" id="UP000784294">
    <property type="component" value="Unassembled WGS sequence"/>
</dbReference>
<keyword evidence="3" id="KW-1185">Reference proteome</keyword>
<evidence type="ECO:0000259" key="1">
    <source>
        <dbReference type="Pfam" id="PF12719"/>
    </source>
</evidence>
<dbReference type="Pfam" id="PF12719">
    <property type="entry name" value="Cnd3"/>
    <property type="match status" value="1"/>
</dbReference>
<feature type="domain" description="Nuclear condensin complex subunit 3 C-terminal" evidence="1">
    <location>
        <begin position="5"/>
        <end position="77"/>
    </location>
</feature>
<proteinExistence type="predicted"/>
<dbReference type="OrthoDB" id="6285536at2759"/>
<dbReference type="InterPro" id="IPR025977">
    <property type="entry name" value="Cnd3_C"/>
</dbReference>
<evidence type="ECO:0000313" key="2">
    <source>
        <dbReference type="EMBL" id="VEL28044.1"/>
    </source>
</evidence>
<name>A0A3S5CQG8_9PLAT</name>
<dbReference type="AlphaFoldDB" id="A0A3S5CQG8"/>
<accession>A0A3S5CQG8</accession>
<gene>
    <name evidence="2" type="ORF">PXEA_LOCUS21484</name>
</gene>